<dbReference type="AlphaFoldDB" id="A0A2P2E093"/>
<feature type="signal peptide" evidence="2">
    <location>
        <begin position="1"/>
        <end position="23"/>
    </location>
</feature>
<protein>
    <recommendedName>
        <fullName evidence="3">TPM domain-containing protein</fullName>
    </recommendedName>
</protein>
<dbReference type="Proteomes" id="UP000245133">
    <property type="component" value="Unassembled WGS sequence"/>
</dbReference>
<reference evidence="4 5" key="1">
    <citation type="submission" date="2018-02" db="EMBL/GenBank/DDBJ databases">
        <title>Novel Leptospira species isolated from soil and water in Japan.</title>
        <authorList>
            <person name="Nakao R."/>
            <person name="Masuzawa T."/>
        </authorList>
    </citation>
    <scope>NUCLEOTIDE SEQUENCE [LARGE SCALE GENOMIC DNA]</scope>
    <source>
        <strain evidence="4 5">YH101</strain>
    </source>
</reference>
<dbReference type="RefSeq" id="WP_108976117.1">
    <property type="nucleotide sequence ID" value="NZ_BFBB01000004.1"/>
</dbReference>
<dbReference type="Pfam" id="PF04536">
    <property type="entry name" value="TPM_phosphatase"/>
    <property type="match status" value="1"/>
</dbReference>
<proteinExistence type="predicted"/>
<dbReference type="PANTHER" id="PTHR30373">
    <property type="entry name" value="UPF0603 PROTEIN YGCG"/>
    <property type="match status" value="1"/>
</dbReference>
<keyword evidence="2" id="KW-0732">Signal</keyword>
<organism evidence="4 5">
    <name type="scientific">Leptospira ryugenii</name>
    <dbReference type="NCBI Taxonomy" id="1917863"/>
    <lineage>
        <taxon>Bacteria</taxon>
        <taxon>Pseudomonadati</taxon>
        <taxon>Spirochaetota</taxon>
        <taxon>Spirochaetia</taxon>
        <taxon>Leptospirales</taxon>
        <taxon>Leptospiraceae</taxon>
        <taxon>Leptospira</taxon>
    </lineage>
</organism>
<dbReference type="Gene3D" id="3.10.310.50">
    <property type="match status" value="1"/>
</dbReference>
<evidence type="ECO:0000256" key="2">
    <source>
        <dbReference type="SAM" id="SignalP"/>
    </source>
</evidence>
<sequence length="310" mass="35263">MRAFLLILCLNLFSLFFDSSLSARDVRALESRVTDEVGIISNEKIQAWEEILSAWEKERSDQIAIYIIPSLDGEVLEEYSLKVAETTKLGQSKEDNGILLLIVIEDRKARIEVGYGLEGVLTDVYCKRLLRNGVIPFFKEQRYEEGIDFALQEIFQVLENGESPPEPSWLEIFQTYPGIAEEAGFFMYIIGPFVMLILGMFAFLFAFHKEVNGIRHFIFIWIFFLLFPWILFGYTFWLVCNITYFILFIFVRLTRDRWKPIVILSDKITNNVHYTEGGINTSIAGYSSSGDSGFSGGGGSFGGGGASDSW</sequence>
<evidence type="ECO:0000259" key="3">
    <source>
        <dbReference type="Pfam" id="PF04536"/>
    </source>
</evidence>
<dbReference type="EMBL" id="BFBB01000004">
    <property type="protein sequence ID" value="GBF50317.1"/>
    <property type="molecule type" value="Genomic_DNA"/>
</dbReference>
<keyword evidence="5" id="KW-1185">Reference proteome</keyword>
<dbReference type="PANTHER" id="PTHR30373:SF2">
    <property type="entry name" value="UPF0603 PROTEIN YGCG"/>
    <property type="match status" value="1"/>
</dbReference>
<feature type="chain" id="PRO_5015175954" description="TPM domain-containing protein" evidence="2">
    <location>
        <begin position="24"/>
        <end position="310"/>
    </location>
</feature>
<feature type="transmembrane region" description="Helical" evidence="1">
    <location>
        <begin position="214"/>
        <end position="230"/>
    </location>
</feature>
<feature type="domain" description="TPM" evidence="3">
    <location>
        <begin position="33"/>
        <end position="156"/>
    </location>
</feature>
<evidence type="ECO:0000313" key="4">
    <source>
        <dbReference type="EMBL" id="GBF50317.1"/>
    </source>
</evidence>
<comment type="caution">
    <text evidence="4">The sequence shown here is derived from an EMBL/GenBank/DDBJ whole genome shotgun (WGS) entry which is preliminary data.</text>
</comment>
<gene>
    <name evidence="4" type="ORF">LPTSP4_18420</name>
</gene>
<evidence type="ECO:0000256" key="1">
    <source>
        <dbReference type="SAM" id="Phobius"/>
    </source>
</evidence>
<name>A0A2P2E093_9LEPT</name>
<dbReference type="InterPro" id="IPR007621">
    <property type="entry name" value="TPM_dom"/>
</dbReference>
<evidence type="ECO:0000313" key="5">
    <source>
        <dbReference type="Proteomes" id="UP000245133"/>
    </source>
</evidence>
<accession>A0A2P2E093</accession>
<feature type="transmembrane region" description="Helical" evidence="1">
    <location>
        <begin position="185"/>
        <end position="207"/>
    </location>
</feature>
<keyword evidence="1" id="KW-0472">Membrane</keyword>
<dbReference type="OrthoDB" id="9810918at2"/>
<keyword evidence="1" id="KW-0812">Transmembrane</keyword>
<keyword evidence="1" id="KW-1133">Transmembrane helix</keyword>